<reference evidence="3" key="1">
    <citation type="journal article" date="2020" name="Fungal Divers.">
        <title>Resolving the Mortierellaceae phylogeny through synthesis of multi-gene phylogenetics and phylogenomics.</title>
        <authorList>
            <person name="Vandepol N."/>
            <person name="Liber J."/>
            <person name="Desiro A."/>
            <person name="Na H."/>
            <person name="Kennedy M."/>
            <person name="Barry K."/>
            <person name="Grigoriev I.V."/>
            <person name="Miller A.N."/>
            <person name="O'Donnell K."/>
            <person name="Stajich J.E."/>
            <person name="Bonito G."/>
        </authorList>
    </citation>
    <scope>NUCLEOTIDE SEQUENCE</scope>
    <source>
        <strain evidence="3">NRRL 28262</strain>
    </source>
</reference>
<feature type="compositionally biased region" description="Polar residues" evidence="1">
    <location>
        <begin position="72"/>
        <end position="84"/>
    </location>
</feature>
<feature type="compositionally biased region" description="Basic and acidic residues" evidence="1">
    <location>
        <begin position="8"/>
        <end position="24"/>
    </location>
</feature>
<feature type="region of interest" description="Disordered" evidence="1">
    <location>
        <begin position="138"/>
        <end position="278"/>
    </location>
</feature>
<feature type="region of interest" description="Disordered" evidence="1">
    <location>
        <begin position="796"/>
        <end position="839"/>
    </location>
</feature>
<feature type="compositionally biased region" description="Polar residues" evidence="1">
    <location>
        <begin position="217"/>
        <end position="241"/>
    </location>
</feature>
<feature type="compositionally biased region" description="Low complexity" evidence="1">
    <location>
        <begin position="963"/>
        <end position="979"/>
    </location>
</feature>
<feature type="region of interest" description="Disordered" evidence="1">
    <location>
        <begin position="1"/>
        <end position="118"/>
    </location>
</feature>
<feature type="domain" description="Skg3/CAF120-like PH-like" evidence="2">
    <location>
        <begin position="439"/>
        <end position="624"/>
    </location>
</feature>
<feature type="compositionally biased region" description="Polar residues" evidence="1">
    <location>
        <begin position="248"/>
        <end position="265"/>
    </location>
</feature>
<feature type="compositionally biased region" description="Acidic residues" evidence="1">
    <location>
        <begin position="796"/>
        <end position="813"/>
    </location>
</feature>
<protein>
    <recommendedName>
        <fullName evidence="2">Skg3/CAF120-like PH-like domain-containing protein</fullName>
    </recommendedName>
</protein>
<dbReference type="InterPro" id="IPR058155">
    <property type="entry name" value="Skg3/CAF120-like_PH"/>
</dbReference>
<feature type="region of interest" description="Disordered" evidence="1">
    <location>
        <begin position="671"/>
        <end position="700"/>
    </location>
</feature>
<evidence type="ECO:0000313" key="3">
    <source>
        <dbReference type="EMBL" id="KAG0275711.1"/>
    </source>
</evidence>
<dbReference type="EMBL" id="JAAAIL010000446">
    <property type="protein sequence ID" value="KAG0275711.1"/>
    <property type="molecule type" value="Genomic_DNA"/>
</dbReference>
<accession>A0AAD4DED6</accession>
<feature type="compositionally biased region" description="Low complexity" evidence="1">
    <location>
        <begin position="25"/>
        <end position="37"/>
    </location>
</feature>
<dbReference type="AlphaFoldDB" id="A0AAD4DED6"/>
<feature type="compositionally biased region" description="Basic and acidic residues" evidence="1">
    <location>
        <begin position="40"/>
        <end position="63"/>
    </location>
</feature>
<gene>
    <name evidence="3" type="ORF">BGZ95_008459</name>
</gene>
<feature type="compositionally biased region" description="Polar residues" evidence="1">
    <location>
        <begin position="143"/>
        <end position="152"/>
    </location>
</feature>
<dbReference type="Pfam" id="PF25381">
    <property type="entry name" value="PH_26"/>
    <property type="match status" value="1"/>
</dbReference>
<organism evidence="3 4">
    <name type="scientific">Linnemannia exigua</name>
    <dbReference type="NCBI Taxonomy" id="604196"/>
    <lineage>
        <taxon>Eukaryota</taxon>
        <taxon>Fungi</taxon>
        <taxon>Fungi incertae sedis</taxon>
        <taxon>Mucoromycota</taxon>
        <taxon>Mortierellomycotina</taxon>
        <taxon>Mortierellomycetes</taxon>
        <taxon>Mortierellales</taxon>
        <taxon>Mortierellaceae</taxon>
        <taxon>Linnemannia</taxon>
    </lineage>
</organism>
<evidence type="ECO:0000313" key="4">
    <source>
        <dbReference type="Proteomes" id="UP001194580"/>
    </source>
</evidence>
<feature type="compositionally biased region" description="Polar residues" evidence="1">
    <location>
        <begin position="672"/>
        <end position="695"/>
    </location>
</feature>
<sequence length="999" mass="107605">MAAADVQQEWRSEDMLDHDQDRYAKPSSASSLLPALPVDTSKDEHRHDDHHEDSGLDGIDTHVENLGLHSPPLSSATTTHSSTGVGYPSPPPASNNSRGYNAHHHPTSDPRQSSSPPQAALFTDQATMMNHNTKMRDAANLPTPLQTQSLDSRSSRQHPLASPSYINSPSMYSDSPMTSNPPPLPFQQQHHHQAPWMNSHHPLQQSSSPRHGPLLTPGTSSPALSPHPTSATSFRGSSNSLPLPGPTSRKNSVASLASNSGNTPRVSPGFRGAPLGQTSDTESVLKQFDVYFGKVYLRGQLQKKNDLGLDGFKLQGEQWAAYTAELVGPKLRLTPMPGPSGMGGRAEEMNMEEATVEMLDGPNGGTFTVNWMGANKAVFQPVQQLSLGAPEIGSAVQDWVCAIRLSCYECSRLQEIYTSTLLRRPKFRDQVAATIEGPIKAEGTLRVKFWAGEDWMRLWVVVSDQRGDEVKKKKQGKILQAAPVRGQIHFYENPKSKRPFISMYNVSQAYAVCPSRSSINASKDNKVDEEGSLTIKLEGDVVLQRENMFAQRKGFFSSPSPPSTVARDLQALLPTGKSMFAMFQVPNAVERTKFLLGTSEAFRIYGKPGPLLFDSPTDPAAMNFGCMASSLLQQELLIGLDAVLHLPQKGESLADVKFSFGEVLRKRLIAENSPSQSHQRRFSNQSVNARRQSSLPYGVPEGMVPPSPMMAMAMRSRANSGSGFLVPQPSPGLHPSHMSPWAGSPHSPQIGPYGMSHSPRQGPLHASPYNQHLTRPAYAASNTSTDEYDANLVTDDEGEDEEYPDSPVDEDDGLQTPFRSRAGSLMAPPPIPGGYGGQVRKGSVGALSLQSGHSVPSMLGRSGRSASFTSAYGVQVVTPDAVSGAAAAAHAKKTVLELPSLNSFSDDFGIRADANKEKQRKLTAVVYPTQIVIPKNKKRKDSTNGEALSAGGIGAGGLKSATSLASPSFPSAGGAPSPSIRVNGEDEAEEEKEKVVESK</sequence>
<keyword evidence="4" id="KW-1185">Reference proteome</keyword>
<dbReference type="Proteomes" id="UP001194580">
    <property type="component" value="Unassembled WGS sequence"/>
</dbReference>
<feature type="compositionally biased region" description="Polar residues" evidence="1">
    <location>
        <begin position="164"/>
        <end position="178"/>
    </location>
</feature>
<evidence type="ECO:0000259" key="2">
    <source>
        <dbReference type="Pfam" id="PF25381"/>
    </source>
</evidence>
<proteinExistence type="predicted"/>
<evidence type="ECO:0000256" key="1">
    <source>
        <dbReference type="SAM" id="MobiDB-lite"/>
    </source>
</evidence>
<comment type="caution">
    <text evidence="3">The sequence shown here is derived from an EMBL/GenBank/DDBJ whole genome shotgun (WGS) entry which is preliminary data.</text>
</comment>
<feature type="region of interest" description="Disordered" evidence="1">
    <location>
        <begin position="963"/>
        <end position="999"/>
    </location>
</feature>
<name>A0AAD4DED6_9FUNG</name>
<feature type="region of interest" description="Disordered" evidence="1">
    <location>
        <begin position="720"/>
        <end position="769"/>
    </location>
</feature>